<dbReference type="InterPro" id="IPR015915">
    <property type="entry name" value="Kelch-typ_b-propeller"/>
</dbReference>
<accession>A0A1R2B023</accession>
<dbReference type="InterPro" id="IPR006652">
    <property type="entry name" value="Kelch_1"/>
</dbReference>
<evidence type="ECO:0000313" key="3">
    <source>
        <dbReference type="EMBL" id="OMJ70134.1"/>
    </source>
</evidence>
<comment type="caution">
    <text evidence="3">The sequence shown here is derived from an EMBL/GenBank/DDBJ whole genome shotgun (WGS) entry which is preliminary data.</text>
</comment>
<dbReference type="Pfam" id="PF01344">
    <property type="entry name" value="Kelch_1"/>
    <property type="match status" value="1"/>
</dbReference>
<proteinExistence type="predicted"/>
<protein>
    <recommendedName>
        <fullName evidence="5">PB1 domain-containing protein</fullName>
    </recommendedName>
</protein>
<dbReference type="Proteomes" id="UP000187209">
    <property type="component" value="Unassembled WGS sequence"/>
</dbReference>
<evidence type="ECO:0008006" key="5">
    <source>
        <dbReference type="Google" id="ProtNLM"/>
    </source>
</evidence>
<dbReference type="EMBL" id="MPUH01001120">
    <property type="protein sequence ID" value="OMJ70134.1"/>
    <property type="molecule type" value="Genomic_DNA"/>
</dbReference>
<name>A0A1R2B023_9CILI</name>
<sequence length="350" mass="40648">MESKKIKLLFKSRKGILLKTIPNSLESLYKIIEHYYEIDPKQVFLTFLDSEKDECEIIDELTYQAACEEFPNKIVISISQYITPQLNRLSATMISVDRKSLKFFKKKGRKMAVFDIESETVEWISFPTGVLFKEYAAWVELPTGEIFYSGGGHPVSSNEIFLLNPYTQTFKVLPNMAEPRHSHGIAYSNGSVYVMGGIKNVLYIGTFIKDCEKYNLDEGKWERMYDMEVPRGDTSALAMNDKLLVFGKGSQYLVEYNSDQFKLDLQEDQGGCMSFVDGLLYIFHGSKIKICNVSNKQVIEEHKLPRKGSWWSHCPPIVHKDFIYFIWWEEPGWICRFDRTTKEFRKIISL</sequence>
<gene>
    <name evidence="3" type="ORF">SteCoe_31950</name>
</gene>
<dbReference type="PANTHER" id="PTHR46344:SF27">
    <property type="entry name" value="KELCH REPEAT SUPERFAMILY PROTEIN"/>
    <property type="match status" value="1"/>
</dbReference>
<dbReference type="AlphaFoldDB" id="A0A1R2B023"/>
<evidence type="ECO:0000313" key="4">
    <source>
        <dbReference type="Proteomes" id="UP000187209"/>
    </source>
</evidence>
<dbReference type="OrthoDB" id="296906at2759"/>
<dbReference type="Gene3D" id="2.120.10.80">
    <property type="entry name" value="Kelch-type beta propeller"/>
    <property type="match status" value="1"/>
</dbReference>
<keyword evidence="2" id="KW-0677">Repeat</keyword>
<keyword evidence="4" id="KW-1185">Reference proteome</keyword>
<keyword evidence="1" id="KW-0880">Kelch repeat</keyword>
<evidence type="ECO:0000256" key="2">
    <source>
        <dbReference type="ARBA" id="ARBA00022737"/>
    </source>
</evidence>
<reference evidence="3 4" key="1">
    <citation type="submission" date="2016-11" db="EMBL/GenBank/DDBJ databases">
        <title>The macronuclear genome of Stentor coeruleus: a giant cell with tiny introns.</title>
        <authorList>
            <person name="Slabodnick M."/>
            <person name="Ruby J.G."/>
            <person name="Reiff S.B."/>
            <person name="Swart E.C."/>
            <person name="Gosai S."/>
            <person name="Prabakaran S."/>
            <person name="Witkowska E."/>
            <person name="Larue G.E."/>
            <person name="Fisher S."/>
            <person name="Freeman R.M."/>
            <person name="Gunawardena J."/>
            <person name="Chu W."/>
            <person name="Stover N.A."/>
            <person name="Gregory B.D."/>
            <person name="Nowacki M."/>
            <person name="Derisi J."/>
            <person name="Roy S.W."/>
            <person name="Marshall W.F."/>
            <person name="Sood P."/>
        </authorList>
    </citation>
    <scope>NUCLEOTIDE SEQUENCE [LARGE SCALE GENOMIC DNA]</scope>
    <source>
        <strain evidence="3">WM001</strain>
    </source>
</reference>
<evidence type="ECO:0000256" key="1">
    <source>
        <dbReference type="ARBA" id="ARBA00022441"/>
    </source>
</evidence>
<dbReference type="SMART" id="SM00612">
    <property type="entry name" value="Kelch"/>
    <property type="match status" value="2"/>
</dbReference>
<dbReference type="SUPFAM" id="SSF117281">
    <property type="entry name" value="Kelch motif"/>
    <property type="match status" value="1"/>
</dbReference>
<organism evidence="3 4">
    <name type="scientific">Stentor coeruleus</name>
    <dbReference type="NCBI Taxonomy" id="5963"/>
    <lineage>
        <taxon>Eukaryota</taxon>
        <taxon>Sar</taxon>
        <taxon>Alveolata</taxon>
        <taxon>Ciliophora</taxon>
        <taxon>Postciliodesmatophora</taxon>
        <taxon>Heterotrichea</taxon>
        <taxon>Heterotrichida</taxon>
        <taxon>Stentoridae</taxon>
        <taxon>Stentor</taxon>
    </lineage>
</organism>
<dbReference type="PANTHER" id="PTHR46344">
    <property type="entry name" value="OS02G0202900 PROTEIN"/>
    <property type="match status" value="1"/>
</dbReference>